<proteinExistence type="predicted"/>
<dbReference type="EMBL" id="PUIV01000003">
    <property type="protein sequence ID" value="PWB95164.1"/>
    <property type="molecule type" value="Genomic_DNA"/>
</dbReference>
<keyword evidence="2" id="KW-1185">Reference proteome</keyword>
<sequence length="69" mass="7376">MAEFTGRDLHLVKKALAIAALAIEGQPGPFQSGSDLSDMKALLDEIIENDTELAYYARAARIAMIGAPD</sequence>
<name>A0A2U1SU82_METSR</name>
<organism evidence="1 2">
    <name type="scientific">Methylosinus sporium</name>
    <dbReference type="NCBI Taxonomy" id="428"/>
    <lineage>
        <taxon>Bacteria</taxon>
        <taxon>Pseudomonadati</taxon>
        <taxon>Pseudomonadota</taxon>
        <taxon>Alphaproteobacteria</taxon>
        <taxon>Hyphomicrobiales</taxon>
        <taxon>Methylocystaceae</taxon>
        <taxon>Methylosinus</taxon>
    </lineage>
</organism>
<accession>A0A2U1SU82</accession>
<evidence type="ECO:0000313" key="1">
    <source>
        <dbReference type="EMBL" id="PWB95164.1"/>
    </source>
</evidence>
<evidence type="ECO:0000313" key="2">
    <source>
        <dbReference type="Proteomes" id="UP000245137"/>
    </source>
</evidence>
<dbReference type="Proteomes" id="UP000245137">
    <property type="component" value="Unassembled WGS sequence"/>
</dbReference>
<gene>
    <name evidence="1" type="ORF">C5689_03170</name>
</gene>
<dbReference type="AlphaFoldDB" id="A0A2U1SU82"/>
<reference evidence="1 2" key="1">
    <citation type="journal article" date="2018" name="Appl. Microbiol. Biotechnol.">
        <title>Co-cultivation of the strictly anaerobic methanogen Methanosarcina barkeri with aerobic methanotrophs in an oxygen-limited membrane bioreactor.</title>
        <authorList>
            <person name="In 't Zandt M.H."/>
            <person name="van den Bosch T.J.M."/>
            <person name="Rijkers R."/>
            <person name="van Kessel M.A.H.J."/>
            <person name="Jetten M.S.M."/>
            <person name="Welte C.U."/>
        </authorList>
    </citation>
    <scope>NUCLEOTIDE SEQUENCE [LARGE SCALE GENOMIC DNA]</scope>
    <source>
        <strain evidence="1 2">DSM 17706</strain>
    </source>
</reference>
<dbReference type="RefSeq" id="WP_108915838.1">
    <property type="nucleotide sequence ID" value="NZ_BGJY01000006.1"/>
</dbReference>
<comment type="caution">
    <text evidence="1">The sequence shown here is derived from an EMBL/GenBank/DDBJ whole genome shotgun (WGS) entry which is preliminary data.</text>
</comment>
<protein>
    <submittedName>
        <fullName evidence="1">Uncharacterized protein</fullName>
    </submittedName>
</protein>
<dbReference type="OrthoDB" id="8095026at2"/>